<accession>A0A1M7TIZ0</accession>
<dbReference type="EMBL" id="LT670849">
    <property type="protein sequence ID" value="SHN70656.1"/>
    <property type="molecule type" value="Genomic_DNA"/>
</dbReference>
<dbReference type="AlphaFoldDB" id="A0A1M7TIZ0"/>
<name>A0A1M7TIZ0_9BRAD</name>
<evidence type="ECO:0000313" key="2">
    <source>
        <dbReference type="Proteomes" id="UP000184096"/>
    </source>
</evidence>
<dbReference type="Proteomes" id="UP000184096">
    <property type="component" value="Chromosome I"/>
</dbReference>
<evidence type="ECO:0000313" key="1">
    <source>
        <dbReference type="EMBL" id="SHN70656.1"/>
    </source>
</evidence>
<proteinExistence type="predicted"/>
<reference evidence="2" key="1">
    <citation type="submission" date="2016-11" db="EMBL/GenBank/DDBJ databases">
        <authorList>
            <person name="Varghese N."/>
            <person name="Submissions S."/>
        </authorList>
    </citation>
    <scope>NUCLEOTIDE SEQUENCE [LARGE SCALE GENOMIC DNA]</scope>
    <source>
        <strain evidence="2">GAS401</strain>
    </source>
</reference>
<sequence>MCVSLHLDAVWRLWDFGVEASEGKAVLTLNERRKAVHHH</sequence>
<protein>
    <submittedName>
        <fullName evidence="1">Uncharacterized protein</fullName>
    </submittedName>
</protein>
<organism evidence="1 2">
    <name type="scientific">Bradyrhizobium erythrophlei</name>
    <dbReference type="NCBI Taxonomy" id="1437360"/>
    <lineage>
        <taxon>Bacteria</taxon>
        <taxon>Pseudomonadati</taxon>
        <taxon>Pseudomonadota</taxon>
        <taxon>Alphaproteobacteria</taxon>
        <taxon>Hyphomicrobiales</taxon>
        <taxon>Nitrobacteraceae</taxon>
        <taxon>Bradyrhizobium</taxon>
    </lineage>
</organism>
<gene>
    <name evidence="1" type="ORF">SAMN05444170_1802</name>
</gene>
<keyword evidence="2" id="KW-1185">Reference proteome</keyword>